<dbReference type="KEGG" id="mok:Metok_0367"/>
<dbReference type="STRING" id="647113.Metok_0367"/>
<keyword evidence="1" id="KW-0472">Membrane</keyword>
<accession>F8AKM3</accession>
<evidence type="ECO:0000313" key="2">
    <source>
        <dbReference type="EMBL" id="AEH06356.1"/>
    </source>
</evidence>
<dbReference type="EMBL" id="CP002792">
    <property type="protein sequence ID" value="AEH06356.1"/>
    <property type="molecule type" value="Genomic_DNA"/>
</dbReference>
<protein>
    <submittedName>
        <fullName evidence="2">Uncharacterized protein</fullName>
    </submittedName>
</protein>
<keyword evidence="1" id="KW-0812">Transmembrane</keyword>
<keyword evidence="1" id="KW-1133">Transmembrane helix</keyword>
<keyword evidence="3" id="KW-1185">Reference proteome</keyword>
<sequence>MDFTSYFQSFFSEIMKGIINIIKSFFDLVTSPISYYFHTWDIASSSSSQFGIGAPIVYLAVILVTLLLLLWFGKKLPIIGEFLGDDDE</sequence>
<name>F8AKM3_METOI</name>
<dbReference type="HOGENOM" id="CLU_2461810_0_0_2"/>
<feature type="transmembrane region" description="Helical" evidence="1">
    <location>
        <begin position="50"/>
        <end position="72"/>
    </location>
</feature>
<dbReference type="eggNOG" id="arCOG12472">
    <property type="taxonomic scope" value="Archaea"/>
</dbReference>
<dbReference type="AlphaFoldDB" id="F8AKM3"/>
<evidence type="ECO:0000313" key="3">
    <source>
        <dbReference type="Proteomes" id="UP000009296"/>
    </source>
</evidence>
<gene>
    <name evidence="2" type="ordered locus">Metok_0367</name>
</gene>
<dbReference type="Proteomes" id="UP000009296">
    <property type="component" value="Chromosome"/>
</dbReference>
<feature type="transmembrane region" description="Helical" evidence="1">
    <location>
        <begin position="21"/>
        <end position="38"/>
    </location>
</feature>
<proteinExistence type="predicted"/>
<reference evidence="2" key="1">
    <citation type="submission" date="2011-05" db="EMBL/GenBank/DDBJ databases">
        <title>Complete sequence of chromosome of Methanothermococcus okinawensis IH1.</title>
        <authorList>
            <consortium name="US DOE Joint Genome Institute"/>
            <person name="Lucas S."/>
            <person name="Han J."/>
            <person name="Lapidus A."/>
            <person name="Cheng J.-F."/>
            <person name="Goodwin L."/>
            <person name="Pitluck S."/>
            <person name="Peters L."/>
            <person name="Mikhailova N."/>
            <person name="Held B."/>
            <person name="Han C."/>
            <person name="Tapia R."/>
            <person name="Land M."/>
            <person name="Hauser L."/>
            <person name="Kyrpides N."/>
            <person name="Ivanova N."/>
            <person name="Pagani I."/>
            <person name="Sieprawska-Lupa M."/>
            <person name="Takai K."/>
            <person name="Miyazaki J."/>
            <person name="Whitman W."/>
            <person name="Woyke T."/>
        </authorList>
    </citation>
    <scope>NUCLEOTIDE SEQUENCE [LARGE SCALE GENOMIC DNA]</scope>
    <source>
        <strain evidence="2">IH1</strain>
    </source>
</reference>
<organism evidence="2 3">
    <name type="scientific">Methanothermococcus okinawensis (strain DSM 14208 / JCM 11175 / IH1)</name>
    <dbReference type="NCBI Taxonomy" id="647113"/>
    <lineage>
        <taxon>Archaea</taxon>
        <taxon>Methanobacteriati</taxon>
        <taxon>Methanobacteriota</taxon>
        <taxon>Methanomada group</taxon>
        <taxon>Methanococci</taxon>
        <taxon>Methanococcales</taxon>
        <taxon>Methanococcaceae</taxon>
        <taxon>Methanothermococcus</taxon>
    </lineage>
</organism>
<evidence type="ECO:0000256" key="1">
    <source>
        <dbReference type="SAM" id="Phobius"/>
    </source>
</evidence>